<feature type="compositionally biased region" description="Basic residues" evidence="13">
    <location>
        <begin position="266"/>
        <end position="280"/>
    </location>
</feature>
<protein>
    <recommendedName>
        <fullName evidence="12">DNA polymerase</fullName>
        <ecNumber evidence="12">2.7.7.7</ecNumber>
    </recommendedName>
</protein>
<evidence type="ECO:0000259" key="17">
    <source>
        <dbReference type="Pfam" id="PF12254"/>
    </source>
</evidence>
<dbReference type="SMART" id="SM00486">
    <property type="entry name" value="POLBc"/>
    <property type="match status" value="1"/>
</dbReference>
<dbReference type="Pfam" id="PF03104">
    <property type="entry name" value="DNA_pol_B_exo1"/>
    <property type="match status" value="1"/>
</dbReference>
<dbReference type="Gene3D" id="1.10.132.60">
    <property type="entry name" value="DNA polymerase family B, C-terminal domain"/>
    <property type="match status" value="1"/>
</dbReference>
<keyword evidence="3 12" id="KW-0808">Transferase</keyword>
<dbReference type="CDD" id="cd05776">
    <property type="entry name" value="DNA_polB_alpha_exo"/>
    <property type="match status" value="1"/>
</dbReference>
<evidence type="ECO:0000313" key="19">
    <source>
        <dbReference type="Proteomes" id="UP001530377"/>
    </source>
</evidence>
<dbReference type="InterPro" id="IPR038256">
    <property type="entry name" value="Pol_alpha_znc_sf"/>
</dbReference>
<evidence type="ECO:0000259" key="15">
    <source>
        <dbReference type="Pfam" id="PF03104"/>
    </source>
</evidence>
<keyword evidence="8" id="KW-0862">Zinc</keyword>
<keyword evidence="19" id="KW-1185">Reference proteome</keyword>
<feature type="region of interest" description="Disordered" evidence="13">
    <location>
        <begin position="174"/>
        <end position="324"/>
    </location>
</feature>
<evidence type="ECO:0000256" key="5">
    <source>
        <dbReference type="ARBA" id="ARBA00022705"/>
    </source>
</evidence>
<dbReference type="GO" id="GO:0005634">
    <property type="term" value="C:nucleus"/>
    <property type="evidence" value="ECO:0007669"/>
    <property type="project" value="UniProtKB-SubCell"/>
</dbReference>
<dbReference type="InterPro" id="IPR006134">
    <property type="entry name" value="DNA-dir_DNA_pol_B_multi_dom"/>
</dbReference>
<keyword evidence="11" id="KW-0539">Nucleus</keyword>
<evidence type="ECO:0000259" key="14">
    <source>
        <dbReference type="Pfam" id="PF00136"/>
    </source>
</evidence>
<evidence type="ECO:0000256" key="12">
    <source>
        <dbReference type="RuleBase" id="RU000442"/>
    </source>
</evidence>
<feature type="domain" description="DNA-directed DNA polymerase family B multifunctional" evidence="14">
    <location>
        <begin position="1036"/>
        <end position="1504"/>
    </location>
</feature>
<dbReference type="Gene3D" id="6.10.10.100">
    <property type="match status" value="1"/>
</dbReference>
<evidence type="ECO:0000259" key="16">
    <source>
        <dbReference type="Pfam" id="PF08996"/>
    </source>
</evidence>
<dbReference type="Gene3D" id="3.30.70.2820">
    <property type="match status" value="1"/>
</dbReference>
<dbReference type="InterPro" id="IPR043502">
    <property type="entry name" value="DNA/RNA_pol_sf"/>
</dbReference>
<dbReference type="InterPro" id="IPR015088">
    <property type="entry name" value="Znf_DNA-dir_DNA_pol_B_alpha"/>
</dbReference>
<feature type="region of interest" description="Disordered" evidence="13">
    <location>
        <begin position="123"/>
        <end position="147"/>
    </location>
</feature>
<dbReference type="InterPro" id="IPR006172">
    <property type="entry name" value="DNA-dir_DNA_pol_B"/>
</dbReference>
<reference evidence="18 19" key="1">
    <citation type="submission" date="2024-10" db="EMBL/GenBank/DDBJ databases">
        <title>Updated reference genomes for cyclostephanoid diatoms.</title>
        <authorList>
            <person name="Roberts W.R."/>
            <person name="Alverson A.J."/>
        </authorList>
    </citation>
    <scope>NUCLEOTIDE SEQUENCE [LARGE SCALE GENOMIC DNA]</scope>
    <source>
        <strain evidence="18 19">AJA228-03</strain>
    </source>
</reference>
<comment type="catalytic activity">
    <reaction evidence="12">
        <text>DNA(n) + a 2'-deoxyribonucleoside 5'-triphosphate = DNA(n+1) + diphosphate</text>
        <dbReference type="Rhea" id="RHEA:22508"/>
        <dbReference type="Rhea" id="RHEA-COMP:17339"/>
        <dbReference type="Rhea" id="RHEA-COMP:17340"/>
        <dbReference type="ChEBI" id="CHEBI:33019"/>
        <dbReference type="ChEBI" id="CHEBI:61560"/>
        <dbReference type="ChEBI" id="CHEBI:173112"/>
        <dbReference type="EC" id="2.7.7.7"/>
    </reaction>
</comment>
<feature type="region of interest" description="Disordered" evidence="13">
    <location>
        <begin position="378"/>
        <end position="415"/>
    </location>
</feature>
<evidence type="ECO:0000256" key="1">
    <source>
        <dbReference type="ARBA" id="ARBA00004123"/>
    </source>
</evidence>
<dbReference type="GO" id="GO:0006260">
    <property type="term" value="P:DNA replication"/>
    <property type="evidence" value="ECO:0007669"/>
    <property type="project" value="UniProtKB-KW"/>
</dbReference>
<dbReference type="Gene3D" id="3.90.1600.10">
    <property type="entry name" value="Palm domain of DNA polymerase"/>
    <property type="match status" value="1"/>
</dbReference>
<dbReference type="GO" id="GO:0003887">
    <property type="term" value="F:DNA-directed DNA polymerase activity"/>
    <property type="evidence" value="ECO:0007669"/>
    <property type="project" value="UniProtKB-KW"/>
</dbReference>
<dbReference type="Proteomes" id="UP001530377">
    <property type="component" value="Unassembled WGS sequence"/>
</dbReference>
<keyword evidence="7" id="KW-0863">Zinc-finger</keyword>
<feature type="region of interest" description="Disordered" evidence="13">
    <location>
        <begin position="1448"/>
        <end position="1477"/>
    </location>
</feature>
<dbReference type="Pfam" id="PF12254">
    <property type="entry name" value="DNA_pol_alpha_N"/>
    <property type="match status" value="1"/>
</dbReference>
<dbReference type="GO" id="GO:0008270">
    <property type="term" value="F:zinc ion binding"/>
    <property type="evidence" value="ECO:0007669"/>
    <property type="project" value="UniProtKB-KW"/>
</dbReference>
<dbReference type="Gene3D" id="3.30.420.10">
    <property type="entry name" value="Ribonuclease H-like superfamily/Ribonuclease H"/>
    <property type="match status" value="1"/>
</dbReference>
<dbReference type="InterPro" id="IPR024647">
    <property type="entry name" value="DNA_pol_a_cat_su_N"/>
</dbReference>
<evidence type="ECO:0000256" key="13">
    <source>
        <dbReference type="SAM" id="MobiDB-lite"/>
    </source>
</evidence>
<evidence type="ECO:0000256" key="4">
    <source>
        <dbReference type="ARBA" id="ARBA00022695"/>
    </source>
</evidence>
<dbReference type="Gene3D" id="1.10.287.690">
    <property type="entry name" value="Helix hairpin bin"/>
    <property type="match status" value="1"/>
</dbReference>
<gene>
    <name evidence="18" type="ORF">ACHAXA_010746</name>
</gene>
<proteinExistence type="inferred from homology"/>
<feature type="compositionally biased region" description="Basic and acidic residues" evidence="13">
    <location>
        <begin position="1459"/>
        <end position="1475"/>
    </location>
</feature>
<feature type="compositionally biased region" description="Polar residues" evidence="13">
    <location>
        <begin position="178"/>
        <end position="187"/>
    </location>
</feature>
<comment type="subcellular location">
    <subcellularLocation>
        <location evidence="1">Nucleus</location>
    </subcellularLocation>
</comment>
<comment type="caution">
    <text evidence="18">The sequence shown here is derived from an EMBL/GenBank/DDBJ whole genome shotgun (WGS) entry which is preliminary data.</text>
</comment>
<feature type="domain" description="DNA-directed DNA polymerase family B exonuclease" evidence="15">
    <location>
        <begin position="715"/>
        <end position="968"/>
    </location>
</feature>
<feature type="compositionally biased region" description="Low complexity" evidence="13">
    <location>
        <begin position="131"/>
        <end position="141"/>
    </location>
</feature>
<evidence type="ECO:0000256" key="11">
    <source>
        <dbReference type="ARBA" id="ARBA00023242"/>
    </source>
</evidence>
<dbReference type="PRINTS" id="PR00106">
    <property type="entry name" value="DNAPOLB"/>
</dbReference>
<dbReference type="PANTHER" id="PTHR45861">
    <property type="entry name" value="DNA POLYMERASE ALPHA CATALYTIC SUBUNIT"/>
    <property type="match status" value="1"/>
</dbReference>
<keyword evidence="5 12" id="KW-0235">DNA replication</keyword>
<evidence type="ECO:0000256" key="2">
    <source>
        <dbReference type="ARBA" id="ARBA00005755"/>
    </source>
</evidence>
<keyword evidence="10 12" id="KW-0238">DNA-binding</keyword>
<accession>A0ABD3RTL6</accession>
<keyword evidence="9 12" id="KW-0239">DNA-directed DNA polymerase</keyword>
<dbReference type="SUPFAM" id="SSF53098">
    <property type="entry name" value="Ribonuclease H-like"/>
    <property type="match status" value="1"/>
</dbReference>
<feature type="domain" description="DNA polymerase alpha catalytic subunit N-terminal" evidence="17">
    <location>
        <begin position="25"/>
        <end position="90"/>
    </location>
</feature>
<name>A0ABD3RTL6_9STRA</name>
<dbReference type="InterPro" id="IPR006133">
    <property type="entry name" value="DNA-dir_DNA_pol_B_exonuc"/>
</dbReference>
<dbReference type="CDD" id="cd05532">
    <property type="entry name" value="POLBc_alpha"/>
    <property type="match status" value="1"/>
</dbReference>
<dbReference type="InterPro" id="IPR042087">
    <property type="entry name" value="DNA_pol_B_thumb"/>
</dbReference>
<feature type="compositionally biased region" description="Basic and acidic residues" evidence="13">
    <location>
        <begin position="306"/>
        <end position="324"/>
    </location>
</feature>
<dbReference type="InterPro" id="IPR045846">
    <property type="entry name" value="POLBc_alpha"/>
</dbReference>
<dbReference type="Gene3D" id="2.40.50.730">
    <property type="match status" value="1"/>
</dbReference>
<feature type="region of interest" description="Disordered" evidence="13">
    <location>
        <begin position="608"/>
        <end position="631"/>
    </location>
</feature>
<dbReference type="NCBIfam" id="TIGR00592">
    <property type="entry name" value="pol2"/>
    <property type="match status" value="1"/>
</dbReference>
<comment type="similarity">
    <text evidence="2 12">Belongs to the DNA polymerase type-B family.</text>
</comment>
<dbReference type="PANTHER" id="PTHR45861:SF1">
    <property type="entry name" value="DNA POLYMERASE ALPHA CATALYTIC SUBUNIT"/>
    <property type="match status" value="1"/>
</dbReference>
<dbReference type="FunFam" id="1.10.132.60:FF:000004">
    <property type="entry name" value="DNA polymerase"/>
    <property type="match status" value="1"/>
</dbReference>
<dbReference type="GO" id="GO:0003677">
    <property type="term" value="F:DNA binding"/>
    <property type="evidence" value="ECO:0007669"/>
    <property type="project" value="UniProtKB-KW"/>
</dbReference>
<dbReference type="InterPro" id="IPR023211">
    <property type="entry name" value="DNA_pol_palm_dom_sf"/>
</dbReference>
<feature type="compositionally biased region" description="Acidic residues" evidence="13">
    <location>
        <begin position="212"/>
        <end position="228"/>
    </location>
</feature>
<dbReference type="EC" id="2.7.7.7" evidence="12"/>
<evidence type="ECO:0000256" key="8">
    <source>
        <dbReference type="ARBA" id="ARBA00022833"/>
    </source>
</evidence>
<organism evidence="18 19">
    <name type="scientific">Cyclostephanos tholiformis</name>
    <dbReference type="NCBI Taxonomy" id="382380"/>
    <lineage>
        <taxon>Eukaryota</taxon>
        <taxon>Sar</taxon>
        <taxon>Stramenopiles</taxon>
        <taxon>Ochrophyta</taxon>
        <taxon>Bacillariophyta</taxon>
        <taxon>Coscinodiscophyceae</taxon>
        <taxon>Thalassiosirophycidae</taxon>
        <taxon>Stephanodiscales</taxon>
        <taxon>Stephanodiscaceae</taxon>
        <taxon>Cyclostephanos</taxon>
    </lineage>
</organism>
<dbReference type="InterPro" id="IPR012337">
    <property type="entry name" value="RNaseH-like_sf"/>
</dbReference>
<dbReference type="InterPro" id="IPR036397">
    <property type="entry name" value="RNaseH_sf"/>
</dbReference>
<dbReference type="Pfam" id="PF00136">
    <property type="entry name" value="DNA_pol_B"/>
    <property type="match status" value="1"/>
</dbReference>
<dbReference type="PROSITE" id="PS00116">
    <property type="entry name" value="DNA_POLYMERASE_B"/>
    <property type="match status" value="1"/>
</dbReference>
<feature type="compositionally biased region" description="Basic and acidic residues" evidence="13">
    <location>
        <begin position="381"/>
        <end position="393"/>
    </location>
</feature>
<evidence type="ECO:0000256" key="7">
    <source>
        <dbReference type="ARBA" id="ARBA00022771"/>
    </source>
</evidence>
<evidence type="ECO:0000256" key="6">
    <source>
        <dbReference type="ARBA" id="ARBA00022723"/>
    </source>
</evidence>
<dbReference type="Pfam" id="PF08996">
    <property type="entry name" value="zf-DNA_Pol"/>
    <property type="match status" value="1"/>
</dbReference>
<dbReference type="Gene3D" id="1.10.3200.20">
    <property type="entry name" value="DNA Polymerase alpha, zinc finger"/>
    <property type="match status" value="1"/>
</dbReference>
<evidence type="ECO:0000313" key="18">
    <source>
        <dbReference type="EMBL" id="KAL3815812.1"/>
    </source>
</evidence>
<evidence type="ECO:0000256" key="3">
    <source>
        <dbReference type="ARBA" id="ARBA00022679"/>
    </source>
</evidence>
<keyword evidence="4 12" id="KW-0548">Nucleotidyltransferase</keyword>
<feature type="domain" description="Zinc finger DNA-directed DNA polymerase family B alpha" evidence="16">
    <location>
        <begin position="1543"/>
        <end position="1749"/>
    </location>
</feature>
<keyword evidence="6" id="KW-0479">Metal-binding</keyword>
<dbReference type="SUPFAM" id="SSF56672">
    <property type="entry name" value="DNA/RNA polymerases"/>
    <property type="match status" value="1"/>
</dbReference>
<evidence type="ECO:0000256" key="9">
    <source>
        <dbReference type="ARBA" id="ARBA00022932"/>
    </source>
</evidence>
<sequence length="1761" mass="193280">MSSSSSSTNANGVRLTAKQQRKLALASLKSARSGRLSSALDEICHDDCTNGDVYDVMDEDEYRAYVERRREREDFVVDDDGLGYHDDGDYDILGIKDDDHPAKARKGNGGIGGNALTREALKKARRNKMIASSSSSAVPASGDGGGAAGNNRTMWDFLNRGLAASSSTSATAAASDGQVYSHNPTTAHGTGGFDRGDHRGGRGGGGVGGVSDEIDDLLQGLDDDDDDIDVRGRGRRGGGGRGGGRGPSSSSGGHGRRYVGTSSSLSRKRYAPPRHDHRHVAGGGDEGERPSFSSSSSKRRGVGVGGRHERDRTNYEGHNDDGCGYDEKRVDLGGSDCHQDVDFCDDDARINDGGESTMGGVENRSDEAVVNMEEVTTDADAAVRHDKNDDRRQQRPGRLAGRLAKASRAKEEEEERKKQAVAVAAAHHVETEWRKDAVAGSLAVDAKFEGITMDMTSASFRSVSIPAAGGHDEDTPRISAIGGGGGGGGGGGANLDTIIKVEEDVVGVQAMEVDGEEGTDKSGKEGESAARPGPRSYIDLFWIDASERNGIVSLYGKVAVPIVDAGSGDNKANDGGQRFVYQSCCVTIPNNERNLFVLPRLIPIAGDAVNGGDSTSNEDDEETGDRKRRERQRHPILEVYAELKSILQPSCIPHALGANWRAKPVTRSYAFEDASIPREPCQYLKVVYDGKYPVPERDICVRGGKTFEKILGAGASNLENFLIKRRLMGPGWVRLYEPKPFVNVSWCKWECVIDGPKSLKRLDLVATKDGSGGMIAVPPPPPVSAVSVKFKTVVNPKSHKLEIVCVSAICHSKVMLEGSTASESSRHMTALTLVRPLSLDAGNGGMMAQFPRDMEKECRASMPELGKCPNERALLSRLFAQLGTWDPDVIVSHNGWGHDIDLLLSRCVELKVSMWSKIGRRRQMRLPSTSQFGNCKDWAIAGALDGRLLCDTYISAKEFLSKETTYSLVNLAKTQLKVEHEEIESVDVPHWCKTGEHFVCLAKNTQREAYLVQSLMFKLQVLPLTKQLTNIAGNLWGHTMKGNRAERNEYLLLHEFHQLKYLVPEKRNAKQRNDELFGDEEGGGATAGSNNKAKYSGGLVLEPKKGLYDSFILLLDFNSLYPSLIQEYNLCFTTVDWAKSTPSNNAQEGDCGMPRQGDVLPPLPDESLDRGVLPRVIKTLVDRRRNVKKFMANEKDIDKKEELNIRQTALKLTANSMYGCLGFSNSRFYAQPIAALVTAMGRDTLQRTVDLAQSTIGLEVIYGDTDSIMINTRITDVNEYPKVLELGNTVKREVNKLYKTLELEVDGVFRSMLLLKKKKYAAVTISTGPSGQFLMGKETKGLDLVRRDWCIQSKESGLYILDQILSGDEKETVVNNIHDHLEKVAAQMRGGELPLDKYVITKGLNKHPNDYPDAKSQAHVYVAKRMINNHKAVGVGDHIPYVITAPTDEKAQQQQQASTKKESVSERARHPDEINRSNGVLKPDVEWYLVNQILPPISRLCEPIEGTSPGILADKLGLDSSKYHGVSSTNVDEDDIVDFTPASCLPDEERFKGVEKLFLTCRGCGEEGEFPGIFRVVKDSDAGTSHRVSGLRCPNPRCRNPNCWGGIDRWSCVAGIINKMNAMKKKHQRLYYDGWVRCDDPMCGLETRQLSVFEGCCLKQGCNGQMKSVYTESALQTQLKYFDSLFDVTHAIKQQRRSIRSPAQDSFSIEKEIKEITLDVGDEDMKAFQVLHGFSSKSLSKSGYNWVSAHFFQNLFGANRQ</sequence>
<dbReference type="EMBL" id="JALLPB020000182">
    <property type="protein sequence ID" value="KAL3815812.1"/>
    <property type="molecule type" value="Genomic_DNA"/>
</dbReference>
<evidence type="ECO:0000256" key="10">
    <source>
        <dbReference type="ARBA" id="ARBA00023125"/>
    </source>
</evidence>
<dbReference type="InterPro" id="IPR017964">
    <property type="entry name" value="DNA-dir_DNA_pol_B_CS"/>
</dbReference>